<dbReference type="Pfam" id="PF00078">
    <property type="entry name" value="RVT_1"/>
    <property type="match status" value="1"/>
</dbReference>
<dbReference type="Proteomes" id="UP001152795">
    <property type="component" value="Unassembled WGS sequence"/>
</dbReference>
<evidence type="ECO:0000313" key="2">
    <source>
        <dbReference type="EMBL" id="CAB4002334.1"/>
    </source>
</evidence>
<dbReference type="AlphaFoldDB" id="A0A7D9ICG5"/>
<accession>A0A7D9ICG5</accession>
<evidence type="ECO:0000313" key="3">
    <source>
        <dbReference type="Proteomes" id="UP001152795"/>
    </source>
</evidence>
<dbReference type="Gene3D" id="3.20.20.70">
    <property type="entry name" value="Aldolase class I"/>
    <property type="match status" value="2"/>
</dbReference>
<dbReference type="Pfam" id="PF03372">
    <property type="entry name" value="Exo_endo_phos"/>
    <property type="match status" value="1"/>
</dbReference>
<dbReference type="GO" id="GO:0015930">
    <property type="term" value="F:glutamate synthase activity"/>
    <property type="evidence" value="ECO:0007669"/>
    <property type="project" value="InterPro"/>
</dbReference>
<proteinExistence type="inferred from homology"/>
<organism evidence="2 3">
    <name type="scientific">Paramuricea clavata</name>
    <name type="common">Red gorgonian</name>
    <name type="synonym">Violescent sea-whip</name>
    <dbReference type="NCBI Taxonomy" id="317549"/>
    <lineage>
        <taxon>Eukaryota</taxon>
        <taxon>Metazoa</taxon>
        <taxon>Cnidaria</taxon>
        <taxon>Anthozoa</taxon>
        <taxon>Octocorallia</taxon>
        <taxon>Malacalcyonacea</taxon>
        <taxon>Plexauridae</taxon>
        <taxon>Paramuricea</taxon>
    </lineage>
</organism>
<dbReference type="GO" id="GO:0006537">
    <property type="term" value="P:glutamate biosynthetic process"/>
    <property type="evidence" value="ECO:0007669"/>
    <property type="project" value="InterPro"/>
</dbReference>
<feature type="non-terminal residue" evidence="2">
    <location>
        <position position="1123"/>
    </location>
</feature>
<dbReference type="InterPro" id="IPR013785">
    <property type="entry name" value="Aldolase_TIM"/>
</dbReference>
<dbReference type="InterPro" id="IPR000477">
    <property type="entry name" value="RT_dom"/>
</dbReference>
<dbReference type="InterPro" id="IPR002932">
    <property type="entry name" value="Glu_synthdom"/>
</dbReference>
<dbReference type="PANTHER" id="PTHR43100">
    <property type="entry name" value="GLUTAMATE SYNTHASE [NADPH] SMALL CHAIN"/>
    <property type="match status" value="1"/>
</dbReference>
<dbReference type="PROSITE" id="PS50878">
    <property type="entry name" value="RT_POL"/>
    <property type="match status" value="1"/>
</dbReference>
<dbReference type="InterPro" id="IPR006982">
    <property type="entry name" value="Glu_synth_centr_N"/>
</dbReference>
<dbReference type="Pfam" id="PF04898">
    <property type="entry name" value="Glu_syn_central"/>
    <property type="match status" value="1"/>
</dbReference>
<dbReference type="InterPro" id="IPR051394">
    <property type="entry name" value="Glutamate_Synthase"/>
</dbReference>
<dbReference type="CDD" id="cd01650">
    <property type="entry name" value="RT_nLTR_like"/>
    <property type="match status" value="1"/>
</dbReference>
<protein>
    <submittedName>
        <fullName evidence="2">Glutamate synthase [NADPH]</fullName>
    </submittedName>
</protein>
<dbReference type="OrthoDB" id="6274241at2759"/>
<name>A0A7D9ICG5_PARCT</name>
<comment type="caution">
    <text evidence="2">The sequence shown here is derived from an EMBL/GenBank/DDBJ whole genome shotgun (WGS) entry which is preliminary data.</text>
</comment>
<dbReference type="CDD" id="cd02808">
    <property type="entry name" value="GltS_FMN"/>
    <property type="match status" value="1"/>
</dbReference>
<dbReference type="Pfam" id="PF01645">
    <property type="entry name" value="Glu_synthase"/>
    <property type="match status" value="1"/>
</dbReference>
<gene>
    <name evidence="2" type="ORF">PACLA_8A041520</name>
</gene>
<evidence type="ECO:0000256" key="1">
    <source>
        <dbReference type="ARBA" id="ARBA00009716"/>
    </source>
</evidence>
<dbReference type="InterPro" id="IPR005135">
    <property type="entry name" value="Endo/exonuclease/phosphatase"/>
</dbReference>
<dbReference type="InterPro" id="IPR036691">
    <property type="entry name" value="Endo/exonu/phosph_ase_sf"/>
</dbReference>
<sequence length="1123" mass="126205">MSLLFGFSVHQASEAIKNNCAFVILSDRLASKDYVPVSSLLALGAVHHHLLKTKQRPRISIIVETAEAREIHHFCLLLGYGADAICPYLVFEVVQILRQEGLLDPPLADEEVYKNLQAASFTGISKVMAKMGISTLQSYKAAQIFEAVGLHEEVIEKCFTGTASRISGVTFNVLAQEALGRHRIAYSDRDGDNVLVKNWGEYHWRDGGEKHVNDPRSIGLLQEASRGNNTRTFKKFVESTWRMIVKACTLRGQMEFTGPRSKVQGPRSKAQGPRSSAMSFGSISIETHETLAIAMNRMGGKSNTGEGGEKPERLIITDDLNNTRSAIKQIASGRFGVNSAYLAHADDLQIKMAQGAKPGEGGELPGHKVTPDIAKTRLSTLGVALISPPPHHDIYSIEDLAELIFNLKCSNPKSRISVKLVSEVGVGVIAAGVAKFCFPENFCCLNSIPNERGFKMAFLNIVSLPKNIDEIRKDRSRNGGGVCIYLRSSINYIIRQDLIPSELEAVCVEIIKPHSRPFLVTTIYRPPNASSEFFNHFEKLIKAIDDENKEMYILGDLNCDMLKTDKDSNSPTKKIKTLYELYQLLQLIDEATRVTMTTSSLIDHIVTNTPEKISDSGVIHTGLSDHSLVFAIRKISVVKKQEKKVEIRNMKKFDHQKFVEDLRQQPWENVYFFAENPNAMWEIWKKLFLEVLDNHAPLQHKTIRTKKVPWITSAIKQLIITRDRLKRKAIITNLEIDWLNYKTTRNKVNIQLRNAKKKYYSTKISDQKCNPKEAWKTINDILGENSLTNTKDIAEGFNNYFSNIGPDLASKIDTPNLNFQTYIEKTKSEFSAFQPVTVSNVYHLLHGLSSNKATGVDKISSKIIKIAAPAISDSLTYIFNQAIILSIFPHEWKTARVIPLYKNGQRNLPGNYRPISVLPVISKIMERILDCQFGFRKFHSTTTALLDCTNDWYMNLDQSYLSNRNQKCQIQGSVSSEKLIKCGVPQGSILGPLFFLLYINDLPQCLDKTNPRLFADDTNLTVSGNSITDLETAVNSDLEKLRKWLIANKLSLNVAKTEFMLIGSKQMIKNISNLQLNVKIENESIKQVYESKTLGVTIDQHLSWKTNTENICKKITSGISALR</sequence>
<keyword evidence="3" id="KW-1185">Reference proteome</keyword>
<dbReference type="SUPFAM" id="SSF51395">
    <property type="entry name" value="FMN-linked oxidoreductases"/>
    <property type="match status" value="1"/>
</dbReference>
<dbReference type="SUPFAM" id="SSF56219">
    <property type="entry name" value="DNase I-like"/>
    <property type="match status" value="1"/>
</dbReference>
<dbReference type="Gene3D" id="3.60.10.10">
    <property type="entry name" value="Endonuclease/exonuclease/phosphatase"/>
    <property type="match status" value="1"/>
</dbReference>
<comment type="similarity">
    <text evidence="1">Belongs to the glutamate synthase family.</text>
</comment>
<dbReference type="PANTHER" id="PTHR43100:SF1">
    <property type="entry name" value="GLUTAMATE SYNTHASE [NADPH] SMALL CHAIN"/>
    <property type="match status" value="1"/>
</dbReference>
<reference evidence="2" key="1">
    <citation type="submission" date="2020-04" db="EMBL/GenBank/DDBJ databases">
        <authorList>
            <person name="Alioto T."/>
            <person name="Alioto T."/>
            <person name="Gomez Garrido J."/>
        </authorList>
    </citation>
    <scope>NUCLEOTIDE SEQUENCE</scope>
    <source>
        <strain evidence="2">A484AB</strain>
    </source>
</reference>
<dbReference type="EMBL" id="CACRXK020004324">
    <property type="protein sequence ID" value="CAB4002334.1"/>
    <property type="molecule type" value="Genomic_DNA"/>
</dbReference>